<dbReference type="Gene3D" id="3.20.20.120">
    <property type="entry name" value="Enolase-like C-terminal domain"/>
    <property type="match status" value="1"/>
</dbReference>
<dbReference type="Pfam" id="PF00113">
    <property type="entry name" value="Enolase_C"/>
    <property type="match status" value="1"/>
</dbReference>
<dbReference type="PROSITE" id="PS00108">
    <property type="entry name" value="PROTEIN_KINASE_ST"/>
    <property type="match status" value="1"/>
</dbReference>
<comment type="pathway">
    <text evidence="2">Carbohydrate degradation; glycolysis; pyruvate from D-glyceraldehyde 3-phosphate: step 4/5.</text>
</comment>
<comment type="caution">
    <text evidence="15">The sequence shown here is derived from an EMBL/GenBank/DDBJ whole genome shotgun (WGS) entry which is preliminary data.</text>
</comment>
<keyword evidence="16" id="KW-1185">Reference proteome</keyword>
<comment type="cofactor">
    <cofactor evidence="1">
        <name>Mg(2+)</name>
        <dbReference type="ChEBI" id="CHEBI:18420"/>
    </cofactor>
</comment>
<dbReference type="InterPro" id="IPR020811">
    <property type="entry name" value="Enolase_N"/>
</dbReference>
<dbReference type="SMART" id="SM01193">
    <property type="entry name" value="Enolase_N"/>
    <property type="match status" value="1"/>
</dbReference>
<dbReference type="FunFam" id="1.25.40.430:FF:000003">
    <property type="entry name" value="Checkpoint serine/threonine-protein kinase BUB1"/>
    <property type="match status" value="1"/>
</dbReference>
<feature type="compositionally biased region" description="Acidic residues" evidence="12">
    <location>
        <begin position="968"/>
        <end position="990"/>
    </location>
</feature>
<evidence type="ECO:0000256" key="1">
    <source>
        <dbReference type="ARBA" id="ARBA00001946"/>
    </source>
</evidence>
<evidence type="ECO:0000256" key="9">
    <source>
        <dbReference type="ARBA" id="ARBA00031125"/>
    </source>
</evidence>
<feature type="compositionally biased region" description="Acidic residues" evidence="12">
    <location>
        <begin position="1112"/>
        <end position="1123"/>
    </location>
</feature>
<dbReference type="InterPro" id="IPR012572">
    <property type="entry name" value="Mad3/Bub1_II"/>
</dbReference>
<dbReference type="GO" id="GO:0000287">
    <property type="term" value="F:magnesium ion binding"/>
    <property type="evidence" value="ECO:0007669"/>
    <property type="project" value="InterPro"/>
</dbReference>
<keyword evidence="6" id="KW-0460">Magnesium</keyword>
<dbReference type="NCBIfam" id="TIGR01060">
    <property type="entry name" value="eno"/>
    <property type="match status" value="1"/>
</dbReference>
<evidence type="ECO:0000256" key="8">
    <source>
        <dbReference type="ARBA" id="ARBA00023239"/>
    </source>
</evidence>
<evidence type="ECO:0000256" key="3">
    <source>
        <dbReference type="ARBA" id="ARBA00009604"/>
    </source>
</evidence>
<feature type="region of interest" description="Disordered" evidence="12">
    <location>
        <begin position="936"/>
        <end position="1165"/>
    </location>
</feature>
<evidence type="ECO:0000256" key="12">
    <source>
        <dbReference type="SAM" id="MobiDB-lite"/>
    </source>
</evidence>
<comment type="similarity">
    <text evidence="3">Belongs to the enolase family.</text>
</comment>
<dbReference type="EMBL" id="MU865043">
    <property type="protein sequence ID" value="KAK4459189.1"/>
    <property type="molecule type" value="Genomic_DNA"/>
</dbReference>
<dbReference type="GO" id="GO:0004634">
    <property type="term" value="F:phosphopyruvate hydratase activity"/>
    <property type="evidence" value="ECO:0007669"/>
    <property type="project" value="UniProtKB-EC"/>
</dbReference>
<dbReference type="CDD" id="cd03313">
    <property type="entry name" value="enolase"/>
    <property type="match status" value="1"/>
</dbReference>
<dbReference type="CDD" id="cd13981">
    <property type="entry name" value="STKc_Bub1_BubR1"/>
    <property type="match status" value="1"/>
</dbReference>
<dbReference type="PANTHER" id="PTHR11902">
    <property type="entry name" value="ENOLASE"/>
    <property type="match status" value="1"/>
</dbReference>
<dbReference type="FunFam" id="3.20.20.120:FF:000002">
    <property type="entry name" value="Enolase 1"/>
    <property type="match status" value="1"/>
</dbReference>
<feature type="compositionally biased region" description="Acidic residues" evidence="12">
    <location>
        <begin position="944"/>
        <end position="955"/>
    </location>
</feature>
<reference evidence="15" key="2">
    <citation type="submission" date="2023-06" db="EMBL/GenBank/DDBJ databases">
        <authorList>
            <consortium name="Lawrence Berkeley National Laboratory"/>
            <person name="Mondo S.J."/>
            <person name="Hensen N."/>
            <person name="Bonometti L."/>
            <person name="Westerberg I."/>
            <person name="Brannstrom I.O."/>
            <person name="Guillou S."/>
            <person name="Cros-Aarteil S."/>
            <person name="Calhoun S."/>
            <person name="Haridas S."/>
            <person name="Kuo A."/>
            <person name="Pangilinan J."/>
            <person name="Riley R."/>
            <person name="Labutti K."/>
            <person name="Andreopoulos B."/>
            <person name="Lipzen A."/>
            <person name="Chen C."/>
            <person name="Yanf M."/>
            <person name="Daum C."/>
            <person name="Ng V."/>
            <person name="Clum A."/>
            <person name="Steindorff A."/>
            <person name="Ohm R."/>
            <person name="Martin F."/>
            <person name="Silar P."/>
            <person name="Natvig D."/>
            <person name="Lalanne C."/>
            <person name="Gautier V."/>
            <person name="Ament-Velasquez S.L."/>
            <person name="Kruys A."/>
            <person name="Hutchinson M.I."/>
            <person name="Powell A.J."/>
            <person name="Barry K."/>
            <person name="Miller A.N."/>
            <person name="Grigoriev I.V."/>
            <person name="Debuchy R."/>
            <person name="Gladieux P."/>
            <person name="Thoren M.H."/>
            <person name="Johannesson H."/>
        </authorList>
    </citation>
    <scope>NUCLEOTIDE SEQUENCE</scope>
    <source>
        <strain evidence="15">PSN324</strain>
    </source>
</reference>
<dbReference type="InterPro" id="IPR008271">
    <property type="entry name" value="Ser/Thr_kinase_AS"/>
</dbReference>
<feature type="compositionally biased region" description="Basic residues" evidence="12">
    <location>
        <begin position="1097"/>
        <end position="1107"/>
    </location>
</feature>
<dbReference type="InterPro" id="IPR029017">
    <property type="entry name" value="Enolase-like_N"/>
</dbReference>
<dbReference type="InterPro" id="IPR036849">
    <property type="entry name" value="Enolase-like_C_sf"/>
</dbReference>
<reference evidence="15" key="1">
    <citation type="journal article" date="2023" name="Mol. Phylogenet. Evol.">
        <title>Genome-scale phylogeny and comparative genomics of the fungal order Sordariales.</title>
        <authorList>
            <person name="Hensen N."/>
            <person name="Bonometti L."/>
            <person name="Westerberg I."/>
            <person name="Brannstrom I.O."/>
            <person name="Guillou S."/>
            <person name="Cros-Aarteil S."/>
            <person name="Calhoun S."/>
            <person name="Haridas S."/>
            <person name="Kuo A."/>
            <person name="Mondo S."/>
            <person name="Pangilinan J."/>
            <person name="Riley R."/>
            <person name="LaButti K."/>
            <person name="Andreopoulos B."/>
            <person name="Lipzen A."/>
            <person name="Chen C."/>
            <person name="Yan M."/>
            <person name="Daum C."/>
            <person name="Ng V."/>
            <person name="Clum A."/>
            <person name="Steindorff A."/>
            <person name="Ohm R.A."/>
            <person name="Martin F."/>
            <person name="Silar P."/>
            <person name="Natvig D.O."/>
            <person name="Lalanne C."/>
            <person name="Gautier V."/>
            <person name="Ament-Velasquez S.L."/>
            <person name="Kruys A."/>
            <person name="Hutchinson M.I."/>
            <person name="Powell A.J."/>
            <person name="Barry K."/>
            <person name="Miller A.N."/>
            <person name="Grigoriev I.V."/>
            <person name="Debuchy R."/>
            <person name="Gladieux P."/>
            <person name="Hiltunen Thoren M."/>
            <person name="Johannesson H."/>
        </authorList>
    </citation>
    <scope>NUCLEOTIDE SEQUENCE</scope>
    <source>
        <strain evidence="15">PSN324</strain>
    </source>
</reference>
<dbReference type="Gene3D" id="1.10.510.10">
    <property type="entry name" value="Transferase(Phosphotransferase) domain 1"/>
    <property type="match status" value="1"/>
</dbReference>
<evidence type="ECO:0000259" key="13">
    <source>
        <dbReference type="PROSITE" id="PS50011"/>
    </source>
</evidence>
<dbReference type="GO" id="GO:0004672">
    <property type="term" value="F:protein kinase activity"/>
    <property type="evidence" value="ECO:0007669"/>
    <property type="project" value="InterPro"/>
</dbReference>
<protein>
    <recommendedName>
        <fullName evidence="5">Enolase</fullName>
        <ecNumber evidence="4">4.2.1.11</ecNumber>
    </recommendedName>
    <alternativeName>
        <fullName evidence="9">2-phospho-D-glycerate hydro-lyase</fullName>
    </alternativeName>
    <alternativeName>
        <fullName evidence="10">2-phosphoglycerate dehydratase</fullName>
    </alternativeName>
</protein>
<sequence length="1612" mass="178026">MGITKVHARYVYDSRGNPTVEVDVVTSETDDVTGQHEACELRDGDKTKWGGKGVLQAVKNVNEVIGPKLIEANLDVKDQSKVDQFLLDLDGTPNKTKLGANAILGVSLAVAKAGAAEKGVPLYAHISDLAGTKKPYVLPVPFMNVLNGGSHAGGRLAFQEFMIVPDSAPSFSEALRQGAEVYQKLKALAKKRYGQSAGNVGDEGGVAPDIQTPKEALDLITDAIEEAGYTGQVKIAMDVASSEFYKEDVKKYDLDFKNPESDPSKWITYEELAALYSDLAKNYPIVSIEDPFAEDDWEAWSYFYKTQDIQLVADDLTVTNPLRIKKAIELKAANALLLKVNQIGTLTESIQAAKDSYADGWGVMVSHRSGETEDVTIADVAVGIRSGQIKTGAPARSERLAKLNQILRIEEELGENAVYAGANFRKAVDLIFNWCSWHHFATMAPNDLVDFDIIEGHKENIQALPSGRSAKALAQLFSPSPLQPQATPTSLDSKDANEGVRAEFEAELAAINEYDDPLDIYDRYVRWTLDAYPSAQATPQSQLHTTLERATKAFVGAAQYKNDPRYLKLWIYYINFFSDAPREAFVFLSRHSIGETLALYYEEYAAWLEGAGRWAQAEEVYKLGIEREARPAARLLRKFKEFEQRRGQVAESDGPPSPALPAARPALAAKVDPFAAAVAAAAQDPQAPRPSNGIRGQSAKPTKSKLAIFSDADVAPAPSALSSRAAGTKGWDSIGSMAERKKENVMEPKPMAGETLKAGGKKSGGAKLAVFRDPVTVNPANGKRERVFVDLRVVYHSPDEPGAELSFEEIWAANRGWLDHDWEDEVMADASFPPVQDENSFSGAVNVLADKVSQKLTVHHDVIRLDENGAPIFPKESKPKKKKKQEINETQIIKAKLDSPSRPRIKKRQSIAEPTMTLHTKAATDDIYDIFNAPLVQPKGLDDGSGDEYGYESDDYTCGVDTTRNVGDEEDESDEADETGEGGGDDEIEDDKSVASEWSEFSTHRHIHGLNGEVEERDDTQVSDLIDVHQDGGQNEEEDDSPDEPPRTRTIFVPIPPEDYVPTRRPYRDPVEAANNRLPFMTPITERTEMSLDVTLHHNKTPSRRHDKSIIEEEEEEEEEEDSHSDLEPLSSPLREALEEEAPRGKVPQPLLQKGRPVLGSRPLAPKALGSKALTSKGPIIKEAQCNPIDEAIRREILSNISPPLAAYDGFYDHRNERSERGTEVRKYTKAVGKGNRSSTDKTNNLPSSVVLKFPGTQSEYTIRRELGAGAFAPVYLVDNSCPTGESSSAEHDENGPVAAMGRGSFATSHNHRYPREALKMEDPPTPWEFYMMRLAHSRLGPQHRVAASLSPALEMHLYQDEGFLFLPFYPHGTLLDVVNLFRGDPSGVMDEQLAMFFTIELSRTVEALHSRQILHGDLKADNCLLRLPSSPDTPLTSQWSPSGSGGWASRGVTLIDFGRAIDMRAFSPDVQFIADWKTSAQDCAEMREGRPWTWQIDYHGLAGIVHCLLFGKYIETVRCDQGGIASTGGRRYKIREGLKRYWQTDIWSECFDVLLNPGSHVQAEDGGRMPVLKGMKGVRERMEGWLEGNCERGVGLRGLVGKVEGWARGRR</sequence>
<dbReference type="GO" id="GO:0005524">
    <property type="term" value="F:ATP binding"/>
    <property type="evidence" value="ECO:0007669"/>
    <property type="project" value="InterPro"/>
</dbReference>
<dbReference type="GO" id="GO:0006096">
    <property type="term" value="P:glycolytic process"/>
    <property type="evidence" value="ECO:0007669"/>
    <property type="project" value="UniProtKB-KW"/>
</dbReference>
<feature type="domain" description="Protein kinase" evidence="13">
    <location>
        <begin position="1261"/>
        <end position="1612"/>
    </location>
</feature>
<dbReference type="PROSITE" id="PS50011">
    <property type="entry name" value="PROTEIN_KINASE_DOM"/>
    <property type="match status" value="1"/>
</dbReference>
<dbReference type="PANTHER" id="PTHR11902:SF1">
    <property type="entry name" value="ENOLASE"/>
    <property type="match status" value="1"/>
</dbReference>
<dbReference type="SFLD" id="SFLDS00001">
    <property type="entry name" value="Enolase"/>
    <property type="match status" value="1"/>
</dbReference>
<dbReference type="SMART" id="SM01192">
    <property type="entry name" value="Enolase_C"/>
    <property type="match status" value="1"/>
</dbReference>
<dbReference type="GO" id="GO:0000015">
    <property type="term" value="C:phosphopyruvate hydratase complex"/>
    <property type="evidence" value="ECO:0007669"/>
    <property type="project" value="InterPro"/>
</dbReference>
<dbReference type="PROSITE" id="PS00164">
    <property type="entry name" value="ENOLASE"/>
    <property type="match status" value="1"/>
</dbReference>
<comment type="catalytic activity">
    <reaction evidence="11">
        <text>(2R)-2-phosphoglycerate = phosphoenolpyruvate + H2O</text>
        <dbReference type="Rhea" id="RHEA:10164"/>
        <dbReference type="ChEBI" id="CHEBI:15377"/>
        <dbReference type="ChEBI" id="CHEBI:58289"/>
        <dbReference type="ChEBI" id="CHEBI:58702"/>
        <dbReference type="EC" id="4.2.1.11"/>
    </reaction>
</comment>
<organism evidence="15 16">
    <name type="scientific">Cladorrhinum samala</name>
    <dbReference type="NCBI Taxonomy" id="585594"/>
    <lineage>
        <taxon>Eukaryota</taxon>
        <taxon>Fungi</taxon>
        <taxon>Dikarya</taxon>
        <taxon>Ascomycota</taxon>
        <taxon>Pezizomycotina</taxon>
        <taxon>Sordariomycetes</taxon>
        <taxon>Sordariomycetidae</taxon>
        <taxon>Sordariales</taxon>
        <taxon>Podosporaceae</taxon>
        <taxon>Cladorrhinum</taxon>
    </lineage>
</organism>
<keyword evidence="7" id="KW-0324">Glycolysis</keyword>
<dbReference type="InterPro" id="IPR020810">
    <property type="entry name" value="Enolase_C"/>
</dbReference>
<dbReference type="InterPro" id="IPR013212">
    <property type="entry name" value="Mad3/Bub1_I"/>
</dbReference>
<evidence type="ECO:0000259" key="14">
    <source>
        <dbReference type="PROSITE" id="PS51489"/>
    </source>
</evidence>
<evidence type="ECO:0000256" key="6">
    <source>
        <dbReference type="ARBA" id="ARBA00022842"/>
    </source>
</evidence>
<evidence type="ECO:0000256" key="2">
    <source>
        <dbReference type="ARBA" id="ARBA00005031"/>
    </source>
</evidence>
<dbReference type="EC" id="4.2.1.11" evidence="4"/>
<keyword evidence="8" id="KW-0456">Lyase</keyword>
<proteinExistence type="inferred from homology"/>
<accession>A0AAV9HGQ9</accession>
<dbReference type="InterPro" id="IPR000719">
    <property type="entry name" value="Prot_kinase_dom"/>
</dbReference>
<feature type="compositionally biased region" description="Low complexity" evidence="12">
    <location>
        <begin position="680"/>
        <end position="690"/>
    </location>
</feature>
<dbReference type="Proteomes" id="UP001321749">
    <property type="component" value="Unassembled WGS sequence"/>
</dbReference>
<evidence type="ECO:0000256" key="4">
    <source>
        <dbReference type="ARBA" id="ARBA00012058"/>
    </source>
</evidence>
<evidence type="ECO:0000313" key="15">
    <source>
        <dbReference type="EMBL" id="KAK4459189.1"/>
    </source>
</evidence>
<dbReference type="Pfam" id="PF08311">
    <property type="entry name" value="Mad3_BUB1_I"/>
    <property type="match status" value="1"/>
</dbReference>
<dbReference type="PRINTS" id="PR00148">
    <property type="entry name" value="ENOLASE"/>
</dbReference>
<dbReference type="SUPFAM" id="SSF51604">
    <property type="entry name" value="Enolase C-terminal domain-like"/>
    <property type="match status" value="1"/>
</dbReference>
<feature type="domain" description="BUB1 N-terminal" evidence="14">
    <location>
        <begin position="504"/>
        <end position="664"/>
    </location>
</feature>
<evidence type="ECO:0000256" key="7">
    <source>
        <dbReference type="ARBA" id="ARBA00023152"/>
    </source>
</evidence>
<dbReference type="InterPro" id="IPR000941">
    <property type="entry name" value="Enolase"/>
</dbReference>
<dbReference type="Gene3D" id="1.25.40.430">
    <property type="match status" value="1"/>
</dbReference>
<feature type="region of interest" description="Disordered" evidence="12">
    <location>
        <begin position="870"/>
        <end position="909"/>
    </location>
</feature>
<dbReference type="SUPFAM" id="SSF56112">
    <property type="entry name" value="Protein kinase-like (PK-like)"/>
    <property type="match status" value="1"/>
</dbReference>
<dbReference type="InterPro" id="IPR011009">
    <property type="entry name" value="Kinase-like_dom_sf"/>
</dbReference>
<name>A0AAV9HGQ9_9PEZI</name>
<evidence type="ECO:0000256" key="10">
    <source>
        <dbReference type="ARBA" id="ARBA00032132"/>
    </source>
</evidence>
<evidence type="ECO:0000256" key="5">
    <source>
        <dbReference type="ARBA" id="ARBA00017068"/>
    </source>
</evidence>
<dbReference type="Pfam" id="PF08171">
    <property type="entry name" value="Mad3_BUB1_II"/>
    <property type="match status" value="1"/>
</dbReference>
<dbReference type="InterPro" id="IPR020809">
    <property type="entry name" value="Enolase_CS"/>
</dbReference>
<feature type="region of interest" description="Disordered" evidence="12">
    <location>
        <begin position="680"/>
        <end position="702"/>
    </location>
</feature>
<evidence type="ECO:0000256" key="11">
    <source>
        <dbReference type="ARBA" id="ARBA00048333"/>
    </source>
</evidence>
<evidence type="ECO:0000313" key="16">
    <source>
        <dbReference type="Proteomes" id="UP001321749"/>
    </source>
</evidence>
<dbReference type="SFLD" id="SFLDG00178">
    <property type="entry name" value="enolase"/>
    <property type="match status" value="1"/>
</dbReference>
<dbReference type="Pfam" id="PF03952">
    <property type="entry name" value="Enolase_N"/>
    <property type="match status" value="1"/>
</dbReference>
<dbReference type="PROSITE" id="PS51489">
    <property type="entry name" value="BUB1_N"/>
    <property type="match status" value="1"/>
</dbReference>
<dbReference type="SMART" id="SM00777">
    <property type="entry name" value="Mad3_BUB1_I"/>
    <property type="match status" value="1"/>
</dbReference>
<dbReference type="SUPFAM" id="SSF54826">
    <property type="entry name" value="Enolase N-terminal domain-like"/>
    <property type="match status" value="1"/>
</dbReference>
<dbReference type="Gene3D" id="3.30.390.10">
    <property type="entry name" value="Enolase-like, N-terminal domain"/>
    <property type="match status" value="1"/>
</dbReference>
<dbReference type="SMART" id="SM00220">
    <property type="entry name" value="S_TKc"/>
    <property type="match status" value="1"/>
</dbReference>
<feature type="compositionally biased region" description="Acidic residues" evidence="12">
    <location>
        <begin position="1034"/>
        <end position="1043"/>
    </location>
</feature>
<gene>
    <name evidence="15" type="ORF">QBC42DRAFT_307980</name>
</gene>
<dbReference type="HAMAP" id="MF_00318">
    <property type="entry name" value="Enolase"/>
    <property type="match status" value="1"/>
</dbReference>